<organism evidence="2 3">
    <name type="scientific">Chlamydomonas eustigma</name>
    <dbReference type="NCBI Taxonomy" id="1157962"/>
    <lineage>
        <taxon>Eukaryota</taxon>
        <taxon>Viridiplantae</taxon>
        <taxon>Chlorophyta</taxon>
        <taxon>core chlorophytes</taxon>
        <taxon>Chlorophyceae</taxon>
        <taxon>CS clade</taxon>
        <taxon>Chlamydomonadales</taxon>
        <taxon>Chlamydomonadaceae</taxon>
        <taxon>Chlamydomonas</taxon>
    </lineage>
</organism>
<evidence type="ECO:0000313" key="3">
    <source>
        <dbReference type="Proteomes" id="UP000232323"/>
    </source>
</evidence>
<proteinExistence type="predicted"/>
<feature type="signal peptide" evidence="1">
    <location>
        <begin position="1"/>
        <end position="20"/>
    </location>
</feature>
<keyword evidence="1" id="KW-0732">Signal</keyword>
<dbReference type="Proteomes" id="UP000232323">
    <property type="component" value="Unassembled WGS sequence"/>
</dbReference>
<reference evidence="2 3" key="1">
    <citation type="submission" date="2017-08" db="EMBL/GenBank/DDBJ databases">
        <title>Acidophilic green algal genome provides insights into adaptation to an acidic environment.</title>
        <authorList>
            <person name="Hirooka S."/>
            <person name="Hirose Y."/>
            <person name="Kanesaki Y."/>
            <person name="Higuchi S."/>
            <person name="Fujiwara T."/>
            <person name="Onuma R."/>
            <person name="Era A."/>
            <person name="Ohbayashi R."/>
            <person name="Uzuka A."/>
            <person name="Nozaki H."/>
            <person name="Yoshikawa H."/>
            <person name="Miyagishima S.Y."/>
        </authorList>
    </citation>
    <scope>NUCLEOTIDE SEQUENCE [LARGE SCALE GENOMIC DNA]</scope>
    <source>
        <strain evidence="2 3">NIES-2499</strain>
    </source>
</reference>
<dbReference type="EMBL" id="BEGY01000263">
    <property type="protein sequence ID" value="GAX86297.1"/>
    <property type="molecule type" value="Genomic_DNA"/>
</dbReference>
<comment type="caution">
    <text evidence="2">The sequence shown here is derived from an EMBL/GenBank/DDBJ whole genome shotgun (WGS) entry which is preliminary data.</text>
</comment>
<gene>
    <name evidence="2" type="ORF">CEUSTIGMA_g13709.t1</name>
</gene>
<evidence type="ECO:0000313" key="2">
    <source>
        <dbReference type="EMBL" id="GAX86297.1"/>
    </source>
</evidence>
<feature type="chain" id="PRO_5012242137" evidence="1">
    <location>
        <begin position="21"/>
        <end position="102"/>
    </location>
</feature>
<accession>A0A250XTA3</accession>
<name>A0A250XTA3_9CHLO</name>
<dbReference type="AlphaFoldDB" id="A0A250XTA3"/>
<sequence>MMPPILLVWGLIYIAVQVKGAIDDVDKKQAMAKLIIQKDLEILKKDQELLMKDVELAALRSQQALQADTLIDLSYQSEYARWREKKRDAWLLVEKEELGWKK</sequence>
<protein>
    <submittedName>
        <fullName evidence="2">Uncharacterized protein</fullName>
    </submittedName>
</protein>
<evidence type="ECO:0000256" key="1">
    <source>
        <dbReference type="SAM" id="SignalP"/>
    </source>
</evidence>
<keyword evidence="3" id="KW-1185">Reference proteome</keyword>